<comment type="caution">
    <text evidence="2">The sequence shown here is derived from an EMBL/GenBank/DDBJ whole genome shotgun (WGS) entry which is preliminary data.</text>
</comment>
<evidence type="ECO:0000259" key="1">
    <source>
        <dbReference type="Pfam" id="PF08984"/>
    </source>
</evidence>
<gene>
    <name evidence="2" type="ORF">C8N32_11110</name>
</gene>
<dbReference type="Gene3D" id="1.10.3910.10">
    <property type="entry name" value="SP0561-like"/>
    <property type="match status" value="1"/>
</dbReference>
<dbReference type="EMBL" id="QAAA01000011">
    <property type="protein sequence ID" value="PTN01612.1"/>
    <property type="molecule type" value="Genomic_DNA"/>
</dbReference>
<dbReference type="OrthoDB" id="5397989at2"/>
<dbReference type="NCBIfam" id="TIGR03980">
    <property type="entry name" value="prismane_assoc"/>
    <property type="match status" value="1"/>
</dbReference>
<accession>A0A2T5BQY5</accession>
<sequence length="70" mass="7812">MGHVRLDDPDLPLADLMAEWPQTIPVFMQRKLLCVGCPVSPFHTISDVCAAYCLDEEMFMTELMQAAGLV</sequence>
<feature type="domain" description="DUF1858" evidence="1">
    <location>
        <begin position="8"/>
        <end position="59"/>
    </location>
</feature>
<dbReference type="Pfam" id="PF08984">
    <property type="entry name" value="DUF1858"/>
    <property type="match status" value="1"/>
</dbReference>
<proteinExistence type="predicted"/>
<name>A0A2T5BQY5_9RHOB</name>
<dbReference type="AlphaFoldDB" id="A0A2T5BQY5"/>
<dbReference type="Proteomes" id="UP000243859">
    <property type="component" value="Unassembled WGS sequence"/>
</dbReference>
<organism evidence="2 3">
    <name type="scientific">Rhodovulum imhoffii</name>
    <dbReference type="NCBI Taxonomy" id="365340"/>
    <lineage>
        <taxon>Bacteria</taxon>
        <taxon>Pseudomonadati</taxon>
        <taxon>Pseudomonadota</taxon>
        <taxon>Alphaproteobacteria</taxon>
        <taxon>Rhodobacterales</taxon>
        <taxon>Paracoccaceae</taxon>
        <taxon>Rhodovulum</taxon>
    </lineage>
</organism>
<protein>
    <submittedName>
        <fullName evidence="2">Hybrid cluster-associated redox disulfide protein</fullName>
    </submittedName>
</protein>
<dbReference type="InterPro" id="IPR023883">
    <property type="entry name" value="CHP03980_redox-disulphide"/>
</dbReference>
<evidence type="ECO:0000313" key="2">
    <source>
        <dbReference type="EMBL" id="PTN01612.1"/>
    </source>
</evidence>
<dbReference type="InterPro" id="IPR038062">
    <property type="entry name" value="ScdA-like_N_sf"/>
</dbReference>
<reference evidence="2 3" key="1">
    <citation type="submission" date="2018-04" db="EMBL/GenBank/DDBJ databases">
        <title>Genomic Encyclopedia of Archaeal and Bacterial Type Strains, Phase II (KMG-II): from individual species to whole genera.</title>
        <authorList>
            <person name="Goeker M."/>
        </authorList>
    </citation>
    <scope>NUCLEOTIDE SEQUENCE [LARGE SCALE GENOMIC DNA]</scope>
    <source>
        <strain evidence="2 3">DSM 18064</strain>
    </source>
</reference>
<dbReference type="RefSeq" id="WP_107892825.1">
    <property type="nucleotide sequence ID" value="NZ_NHSI01000013.1"/>
</dbReference>
<keyword evidence="3" id="KW-1185">Reference proteome</keyword>
<evidence type="ECO:0000313" key="3">
    <source>
        <dbReference type="Proteomes" id="UP000243859"/>
    </source>
</evidence>
<dbReference type="InterPro" id="IPR015077">
    <property type="entry name" value="DUF1858"/>
</dbReference>
<dbReference type="SUPFAM" id="SSF140683">
    <property type="entry name" value="SP0561-like"/>
    <property type="match status" value="1"/>
</dbReference>